<accession>A0A2M3ZUW5</accession>
<sequence>MDWFSIAGLAVEAFVGLCRSALGTKSQHTVSVVPFPPFTVTLSSDRQGHYGQRLTRRLSKEACGHTQPVGPTLSGAS</sequence>
<keyword evidence="1" id="KW-0732">Signal</keyword>
<dbReference type="AlphaFoldDB" id="A0A2M3ZUW5"/>
<dbReference type="EMBL" id="GGFM01011534">
    <property type="protein sequence ID" value="MBW32285.1"/>
    <property type="molecule type" value="Transcribed_RNA"/>
</dbReference>
<evidence type="ECO:0000256" key="1">
    <source>
        <dbReference type="SAM" id="SignalP"/>
    </source>
</evidence>
<feature type="signal peptide" evidence="1">
    <location>
        <begin position="1"/>
        <end position="20"/>
    </location>
</feature>
<name>A0A2M3ZUW5_9DIPT</name>
<protein>
    <submittedName>
        <fullName evidence="2">Putative secreted peptide</fullName>
    </submittedName>
</protein>
<organism evidence="2">
    <name type="scientific">Anopheles braziliensis</name>
    <dbReference type="NCBI Taxonomy" id="58242"/>
    <lineage>
        <taxon>Eukaryota</taxon>
        <taxon>Metazoa</taxon>
        <taxon>Ecdysozoa</taxon>
        <taxon>Arthropoda</taxon>
        <taxon>Hexapoda</taxon>
        <taxon>Insecta</taxon>
        <taxon>Pterygota</taxon>
        <taxon>Neoptera</taxon>
        <taxon>Endopterygota</taxon>
        <taxon>Diptera</taxon>
        <taxon>Nematocera</taxon>
        <taxon>Culicoidea</taxon>
        <taxon>Culicidae</taxon>
        <taxon>Anophelinae</taxon>
        <taxon>Anopheles</taxon>
    </lineage>
</organism>
<reference evidence="2" key="1">
    <citation type="submission" date="2018-01" db="EMBL/GenBank/DDBJ databases">
        <title>An insight into the sialome of Amazonian anophelines.</title>
        <authorList>
            <person name="Ribeiro J.M."/>
            <person name="Scarpassa V."/>
            <person name="Calvo E."/>
        </authorList>
    </citation>
    <scope>NUCLEOTIDE SEQUENCE</scope>
    <source>
        <tissue evidence="2">Salivary glands</tissue>
    </source>
</reference>
<feature type="chain" id="PRO_5014597676" evidence="1">
    <location>
        <begin position="21"/>
        <end position="77"/>
    </location>
</feature>
<evidence type="ECO:0000313" key="2">
    <source>
        <dbReference type="EMBL" id="MBW32285.1"/>
    </source>
</evidence>
<proteinExistence type="predicted"/>